<dbReference type="PANTHER" id="PTHR32089">
    <property type="entry name" value="METHYL-ACCEPTING CHEMOTAXIS PROTEIN MCPB"/>
    <property type="match status" value="1"/>
</dbReference>
<evidence type="ECO:0000313" key="8">
    <source>
        <dbReference type="Proteomes" id="UP000192343"/>
    </source>
</evidence>
<dbReference type="EMBL" id="MWQY01000008">
    <property type="protein sequence ID" value="ORC35734.1"/>
    <property type="molecule type" value="Genomic_DNA"/>
</dbReference>
<dbReference type="OrthoDB" id="2542987at2"/>
<keyword evidence="8" id="KW-1185">Reference proteome</keyword>
<evidence type="ECO:0000259" key="6">
    <source>
        <dbReference type="PROSITE" id="PS50885"/>
    </source>
</evidence>
<comment type="caution">
    <text evidence="7">The sequence shown here is derived from an EMBL/GenBank/DDBJ whole genome shotgun (WGS) entry which is preliminary data.</text>
</comment>
<keyword evidence="4" id="KW-1133">Transmembrane helix</keyword>
<dbReference type="PROSITE" id="PS50885">
    <property type="entry name" value="HAMP"/>
    <property type="match status" value="1"/>
</dbReference>
<dbReference type="SUPFAM" id="SSF58104">
    <property type="entry name" value="Methyl-accepting chemotaxis protein (MCP) signaling domain"/>
    <property type="match status" value="1"/>
</dbReference>
<dbReference type="RefSeq" id="WP_083050118.1">
    <property type="nucleotide sequence ID" value="NZ_MWQY01000008.1"/>
</dbReference>
<comment type="similarity">
    <text evidence="2">Belongs to the methyl-accepting chemotaxis (MCP) protein family.</text>
</comment>
<feature type="domain" description="Methyl-accepting transducer" evidence="5">
    <location>
        <begin position="337"/>
        <end position="559"/>
    </location>
</feature>
<evidence type="ECO:0000256" key="1">
    <source>
        <dbReference type="ARBA" id="ARBA00023224"/>
    </source>
</evidence>
<name>A0A1Y1RZ07_9SPIO</name>
<dbReference type="Proteomes" id="UP000192343">
    <property type="component" value="Unassembled WGS sequence"/>
</dbReference>
<dbReference type="Pfam" id="PF00015">
    <property type="entry name" value="MCPsignal"/>
    <property type="match status" value="1"/>
</dbReference>
<dbReference type="InterPro" id="IPR004089">
    <property type="entry name" value="MCPsignal_dom"/>
</dbReference>
<dbReference type="PANTHER" id="PTHR32089:SF112">
    <property type="entry name" value="LYSOZYME-LIKE PROTEIN-RELATED"/>
    <property type="match status" value="1"/>
</dbReference>
<organism evidence="7 8">
    <name type="scientific">Marispirochaeta aestuarii</name>
    <dbReference type="NCBI Taxonomy" id="1963862"/>
    <lineage>
        <taxon>Bacteria</taxon>
        <taxon>Pseudomonadati</taxon>
        <taxon>Spirochaetota</taxon>
        <taxon>Spirochaetia</taxon>
        <taxon>Spirochaetales</taxon>
        <taxon>Spirochaetaceae</taxon>
        <taxon>Marispirochaeta</taxon>
    </lineage>
</organism>
<proteinExistence type="inferred from homology"/>
<dbReference type="PROSITE" id="PS50111">
    <property type="entry name" value="CHEMOTAXIS_TRANSDUC_2"/>
    <property type="match status" value="1"/>
</dbReference>
<evidence type="ECO:0000313" key="7">
    <source>
        <dbReference type="EMBL" id="ORC35734.1"/>
    </source>
</evidence>
<dbReference type="SMART" id="SM00304">
    <property type="entry name" value="HAMP"/>
    <property type="match status" value="1"/>
</dbReference>
<accession>A0A1Y1RZ07</accession>
<protein>
    <recommendedName>
        <fullName evidence="9">Methyl-accepting chemotaxis protein</fullName>
    </recommendedName>
</protein>
<reference evidence="7 8" key="1">
    <citation type="submission" date="2017-03" db="EMBL/GenBank/DDBJ databases">
        <title>Draft Genome sequence of Marispirochaeta sp. strain JC444.</title>
        <authorList>
            <person name="Shivani Y."/>
            <person name="Subhash Y."/>
            <person name="Sasikala C."/>
            <person name="Ramana C."/>
        </authorList>
    </citation>
    <scope>NUCLEOTIDE SEQUENCE [LARGE SCALE GENOMIC DNA]</scope>
    <source>
        <strain evidence="7 8">JC444</strain>
    </source>
</reference>
<dbReference type="AlphaFoldDB" id="A0A1Y1RZ07"/>
<dbReference type="SMART" id="SM00283">
    <property type="entry name" value="MA"/>
    <property type="match status" value="1"/>
</dbReference>
<dbReference type="STRING" id="1963862.B4O97_08830"/>
<dbReference type="Gene3D" id="1.10.287.950">
    <property type="entry name" value="Methyl-accepting chemotaxis protein"/>
    <property type="match status" value="1"/>
</dbReference>
<evidence type="ECO:0000256" key="3">
    <source>
        <dbReference type="PROSITE-ProRule" id="PRU00284"/>
    </source>
</evidence>
<keyword evidence="1 3" id="KW-0807">Transducer</keyword>
<evidence type="ECO:0000259" key="5">
    <source>
        <dbReference type="PROSITE" id="PS50111"/>
    </source>
</evidence>
<keyword evidence="4" id="KW-0812">Transmembrane</keyword>
<feature type="domain" description="HAMP" evidence="6">
    <location>
        <begin position="238"/>
        <end position="290"/>
    </location>
</feature>
<dbReference type="GO" id="GO:0007165">
    <property type="term" value="P:signal transduction"/>
    <property type="evidence" value="ECO:0007669"/>
    <property type="project" value="UniProtKB-KW"/>
</dbReference>
<evidence type="ECO:0000256" key="2">
    <source>
        <dbReference type="ARBA" id="ARBA00029447"/>
    </source>
</evidence>
<evidence type="ECO:0008006" key="9">
    <source>
        <dbReference type="Google" id="ProtNLM"/>
    </source>
</evidence>
<gene>
    <name evidence="7" type="ORF">B4O97_08830</name>
</gene>
<dbReference type="CDD" id="cd06225">
    <property type="entry name" value="HAMP"/>
    <property type="match status" value="1"/>
</dbReference>
<dbReference type="InterPro" id="IPR003660">
    <property type="entry name" value="HAMP_dom"/>
</dbReference>
<evidence type="ECO:0000256" key="4">
    <source>
        <dbReference type="SAM" id="Phobius"/>
    </source>
</evidence>
<dbReference type="Pfam" id="PF00672">
    <property type="entry name" value="HAMP"/>
    <property type="match status" value="1"/>
</dbReference>
<feature type="transmembrane region" description="Helical" evidence="4">
    <location>
        <begin position="6"/>
        <end position="30"/>
    </location>
</feature>
<keyword evidence="4" id="KW-0472">Membrane</keyword>
<dbReference type="Gene3D" id="6.10.340.10">
    <property type="match status" value="1"/>
</dbReference>
<dbReference type="GO" id="GO:0016020">
    <property type="term" value="C:membrane"/>
    <property type="evidence" value="ECO:0007669"/>
    <property type="project" value="InterPro"/>
</dbReference>
<sequence>MRSIRFQLISAFLSIVLLIVVIAGAGYWGIHSLSRGIDRIDEDNRRILSYRDALAMVDNVQNNIQSLIENRNQVGIQEYTRLKSYFSENGGFDRKGMPKVQQTLVFVLNTGIGSYLETFENNLLPVIERRQQILSRSVGQALGNVSSPVTDATGSNDNSAVFNEEYFRIVLQQPARTLQTTYTTISRAVGALDGILTDDIYAVTETSDSVGDRLRNVLFSASLVAVAVSLLISILYSNRFTNAVQSIFHAMKDVSNGNLTIRLETKYRDEIGALGRSFNDFLANLSAIVFNTRKGAQETLTGTDRLLDSMTVTGHSAGQINLLSSQVEEVISRQSDIITTVSSNMEEIERTIEEQDTNINTQSSTVEESNRSITALIESIRETAENLGRSAVESDHLQQVTSNGRSRLDELKETVHTLSARSEAIIDANTTIKQIASQTDLLAMNAAIEAAHAGDAGRGFSVVAEEIRKLSEVSNLQSRTISENLNEVRASIERAVAISAETEASFSHIASSAEQVNTLLNDIKGRVDVQSQSSEIILSSLEEIGRITEGVKTGSREMLVSGRVAIDAIGGLVSVSTKVSDAARSMTDEATRVSRDAEESLALVKSMVAVTHSLHEQVAIFEINEQETVETLEPLARE</sequence>